<accession>A0A1E7FMW8</accession>
<reference evidence="2 3" key="1">
    <citation type="submission" date="2016-09" db="EMBL/GenBank/DDBJ databases">
        <title>Extensive genetic diversity and differential bi-allelic expression allows diatom success in the polar Southern Ocean.</title>
        <authorList>
            <consortium name="DOE Joint Genome Institute"/>
            <person name="Mock T."/>
            <person name="Otillar R.P."/>
            <person name="Strauss J."/>
            <person name="Dupont C."/>
            <person name="Frickenhaus S."/>
            <person name="Maumus F."/>
            <person name="Mcmullan M."/>
            <person name="Sanges R."/>
            <person name="Schmutz J."/>
            <person name="Toseland A."/>
            <person name="Valas R."/>
            <person name="Veluchamy A."/>
            <person name="Ward B.J."/>
            <person name="Allen A."/>
            <person name="Barry K."/>
            <person name="Falciatore A."/>
            <person name="Ferrante M."/>
            <person name="Fortunato A.E."/>
            <person name="Gloeckner G."/>
            <person name="Gruber A."/>
            <person name="Hipkin R."/>
            <person name="Janech M."/>
            <person name="Kroth P."/>
            <person name="Leese F."/>
            <person name="Lindquist E."/>
            <person name="Lyon B.R."/>
            <person name="Martin J."/>
            <person name="Mayer C."/>
            <person name="Parker M."/>
            <person name="Quesneville H."/>
            <person name="Raymond J."/>
            <person name="Uhlig C."/>
            <person name="Valentin K.U."/>
            <person name="Worden A.Z."/>
            <person name="Armbrust E.V."/>
            <person name="Bowler C."/>
            <person name="Green B."/>
            <person name="Moulton V."/>
            <person name="Van Oosterhout C."/>
            <person name="Grigoriev I."/>
        </authorList>
    </citation>
    <scope>NUCLEOTIDE SEQUENCE [LARGE SCALE GENOMIC DNA]</scope>
    <source>
        <strain evidence="2 3">CCMP1102</strain>
    </source>
</reference>
<evidence type="ECO:0000313" key="2">
    <source>
        <dbReference type="EMBL" id="OEU19519.1"/>
    </source>
</evidence>
<dbReference type="EMBL" id="KV784355">
    <property type="protein sequence ID" value="OEU19519.1"/>
    <property type="molecule type" value="Genomic_DNA"/>
</dbReference>
<dbReference type="KEGG" id="fcy:FRACYDRAFT_268039"/>
<feature type="signal peptide" evidence="1">
    <location>
        <begin position="1"/>
        <end position="17"/>
    </location>
</feature>
<keyword evidence="1" id="KW-0732">Signal</keyword>
<protein>
    <submittedName>
        <fullName evidence="2">Uncharacterized protein</fullName>
    </submittedName>
</protein>
<feature type="chain" id="PRO_5009193340" evidence="1">
    <location>
        <begin position="18"/>
        <end position="211"/>
    </location>
</feature>
<gene>
    <name evidence="2" type="ORF">FRACYDRAFT_268039</name>
</gene>
<dbReference type="AlphaFoldDB" id="A0A1E7FMW8"/>
<name>A0A1E7FMW8_9STRA</name>
<dbReference type="Proteomes" id="UP000095751">
    <property type="component" value="Unassembled WGS sequence"/>
</dbReference>
<evidence type="ECO:0000313" key="3">
    <source>
        <dbReference type="Proteomes" id="UP000095751"/>
    </source>
</evidence>
<keyword evidence="3" id="KW-1185">Reference proteome</keyword>
<organism evidence="2 3">
    <name type="scientific">Fragilariopsis cylindrus CCMP1102</name>
    <dbReference type="NCBI Taxonomy" id="635003"/>
    <lineage>
        <taxon>Eukaryota</taxon>
        <taxon>Sar</taxon>
        <taxon>Stramenopiles</taxon>
        <taxon>Ochrophyta</taxon>
        <taxon>Bacillariophyta</taxon>
        <taxon>Bacillariophyceae</taxon>
        <taxon>Bacillariophycidae</taxon>
        <taxon>Bacillariales</taxon>
        <taxon>Bacillariaceae</taxon>
        <taxon>Fragilariopsis</taxon>
    </lineage>
</organism>
<sequence length="211" mass="22206">MKLTTILLSLAVAGVHCEDMENTTDTTSADEECGFLCAMKEGWGQFKANKGCLDDTIKGYAGNQALIDAQAAWASSGTRTNVISEGEDSFTWSYSADLCKAWSEECDKVDGMTFTATPDKTVECTYGAFGGDDVVTMATSNNGVCLADTESCNAVDGDSTDIADSEMYTAIKDNGSIYCESLVSSGHKVTSTKFLGGLVAATTVVAFTVLN</sequence>
<proteinExistence type="predicted"/>
<dbReference type="InParanoid" id="A0A1E7FMW8"/>
<evidence type="ECO:0000256" key="1">
    <source>
        <dbReference type="SAM" id="SignalP"/>
    </source>
</evidence>